<proteinExistence type="inferred from homology"/>
<sequence length="666" mass="75054">MHIPNEHSPAITHSISHLNVPFIGPPNLNFNSDLIGFASNPSQRVVLNSHKEANPMSVFGYVLKNASKDLGRTVKTAADGELRNEFSMFAQTTSAHGIPMLQFESAAFPAITICNLNPFKRHLARTVPEISDTLDAFHQAVTYSKDAASHFASNRSKRSTADDPYPGGFRYVQFEPILSDCDCSLEIDRECKQKDTVPMSNYSLCICNYDRQDSSAWPCFNSTSWFESTCPDCNDIGYCNLPETKGSIHLPCLCQKYGGYCLLRPYRLKRIWEFRGKAIPDIGSPFRADFLEQLKQLGYENMTDEVAITTKTKERLVLTMAGLPVHRRIALSYGKSEFIQMCSFNGQQCDIIGDFKLHVDPAFGNCYTFNANRKNPLVSSRAGPGYGEICIGLRLMVFVNATDYLPTTEATGVRIAIHGQDEYPFPDTFGYSAPTGSVSSFGLSVRKVNRLSHPYGDCVPANRPLPDNYIYKNYKYEPEVRSVLLASVSIFLQYFKTTRNFSEMTRLLPNAFSELEKNISDCKNNHAAMIEIYYEQMSYETLTESVSYLVVNLISDIGGQAGLWLGASVITLFEMIVFVFRILTIYCRRRSDRKKSMQQVNGGMACDSRADNNGDKEKNTSSCNLDKQPIIQMDESSNEDDHVKDYNRDNDMNLLNENQYKISIYT</sequence>
<dbReference type="Gene3D" id="2.60.470.10">
    <property type="entry name" value="Acid-sensing ion channels like domains"/>
    <property type="match status" value="1"/>
</dbReference>
<feature type="region of interest" description="Disordered" evidence="14">
    <location>
        <begin position="598"/>
        <end position="649"/>
    </location>
</feature>
<keyword evidence="12 13" id="KW-0407">Ion channel</keyword>
<dbReference type="Pfam" id="PF00858">
    <property type="entry name" value="ASC"/>
    <property type="match status" value="2"/>
</dbReference>
<dbReference type="OrthoDB" id="5874059at2759"/>
<keyword evidence="17" id="KW-1185">Reference proteome</keyword>
<dbReference type="WBParaSite" id="ASIM_0001378501-mRNA-1">
    <property type="protein sequence ID" value="ASIM_0001378501-mRNA-1"/>
    <property type="gene ID" value="ASIM_0001378501"/>
</dbReference>
<keyword evidence="9 15" id="KW-0472">Membrane</keyword>
<protein>
    <submittedName>
        <fullName evidence="18">Degenerin del-1 (inferred by orthology to a C. elegans protein)</fullName>
    </submittedName>
</protein>
<dbReference type="Proteomes" id="UP000267096">
    <property type="component" value="Unassembled WGS sequence"/>
</dbReference>
<evidence type="ECO:0000256" key="2">
    <source>
        <dbReference type="ARBA" id="ARBA00007193"/>
    </source>
</evidence>
<dbReference type="PANTHER" id="PTHR11690">
    <property type="entry name" value="AMILORIDE-SENSITIVE SODIUM CHANNEL-RELATED"/>
    <property type="match status" value="1"/>
</dbReference>
<dbReference type="GO" id="GO:0015280">
    <property type="term" value="F:ligand-gated sodium channel activity"/>
    <property type="evidence" value="ECO:0007669"/>
    <property type="project" value="TreeGrafter"/>
</dbReference>
<comment type="similarity">
    <text evidence="2 13">Belongs to the amiloride-sensitive sodium channel (TC 1.A.6) family.</text>
</comment>
<keyword evidence="10" id="KW-0325">Glycoprotein</keyword>
<evidence type="ECO:0000313" key="18">
    <source>
        <dbReference type="WBParaSite" id="ASIM_0001378501-mRNA-1"/>
    </source>
</evidence>
<evidence type="ECO:0000256" key="15">
    <source>
        <dbReference type="SAM" id="Phobius"/>
    </source>
</evidence>
<evidence type="ECO:0000256" key="7">
    <source>
        <dbReference type="ARBA" id="ARBA00023053"/>
    </source>
</evidence>
<name>A0A158PP65_ANISI</name>
<evidence type="ECO:0000256" key="11">
    <source>
        <dbReference type="ARBA" id="ARBA00023201"/>
    </source>
</evidence>
<gene>
    <name evidence="16" type="ORF">ASIM_LOCUS13213</name>
</gene>
<dbReference type="GO" id="GO:0005886">
    <property type="term" value="C:plasma membrane"/>
    <property type="evidence" value="ECO:0007669"/>
    <property type="project" value="TreeGrafter"/>
</dbReference>
<feature type="compositionally biased region" description="Basic and acidic residues" evidence="14">
    <location>
        <begin position="608"/>
        <end position="619"/>
    </location>
</feature>
<dbReference type="PRINTS" id="PR01078">
    <property type="entry name" value="AMINACHANNEL"/>
</dbReference>
<organism evidence="18">
    <name type="scientific">Anisakis simplex</name>
    <name type="common">Herring worm</name>
    <dbReference type="NCBI Taxonomy" id="6269"/>
    <lineage>
        <taxon>Eukaryota</taxon>
        <taxon>Metazoa</taxon>
        <taxon>Ecdysozoa</taxon>
        <taxon>Nematoda</taxon>
        <taxon>Chromadorea</taxon>
        <taxon>Rhabditida</taxon>
        <taxon>Spirurina</taxon>
        <taxon>Ascaridomorpha</taxon>
        <taxon>Ascaridoidea</taxon>
        <taxon>Anisakidae</taxon>
        <taxon>Anisakis</taxon>
        <taxon>Anisakis simplex complex</taxon>
    </lineage>
</organism>
<evidence type="ECO:0000256" key="14">
    <source>
        <dbReference type="SAM" id="MobiDB-lite"/>
    </source>
</evidence>
<dbReference type="InterPro" id="IPR001873">
    <property type="entry name" value="ENaC"/>
</dbReference>
<evidence type="ECO:0000256" key="5">
    <source>
        <dbReference type="ARBA" id="ARBA00022692"/>
    </source>
</evidence>
<keyword evidence="8 13" id="KW-0406">Ion transport</keyword>
<evidence type="ECO:0000256" key="9">
    <source>
        <dbReference type="ARBA" id="ARBA00023136"/>
    </source>
</evidence>
<dbReference type="PANTHER" id="PTHR11690:SF248">
    <property type="entry name" value="PICKPOCKET 17, ISOFORM A"/>
    <property type="match status" value="1"/>
</dbReference>
<dbReference type="EMBL" id="UYRR01031339">
    <property type="protein sequence ID" value="VDK49207.1"/>
    <property type="molecule type" value="Genomic_DNA"/>
</dbReference>
<evidence type="ECO:0000256" key="6">
    <source>
        <dbReference type="ARBA" id="ARBA00022989"/>
    </source>
</evidence>
<keyword evidence="5 13" id="KW-0812">Transmembrane</keyword>
<evidence type="ECO:0000256" key="8">
    <source>
        <dbReference type="ARBA" id="ARBA00023065"/>
    </source>
</evidence>
<evidence type="ECO:0000313" key="16">
    <source>
        <dbReference type="EMBL" id="VDK49207.1"/>
    </source>
</evidence>
<evidence type="ECO:0000256" key="10">
    <source>
        <dbReference type="ARBA" id="ARBA00023180"/>
    </source>
</evidence>
<keyword evidence="7" id="KW-0915">Sodium</keyword>
<keyword evidence="4 13" id="KW-0894">Sodium channel</keyword>
<feature type="transmembrane region" description="Helical" evidence="15">
    <location>
        <begin position="563"/>
        <end position="587"/>
    </location>
</feature>
<keyword evidence="11 13" id="KW-0739">Sodium transport</keyword>
<feature type="compositionally biased region" description="Basic and acidic residues" evidence="14">
    <location>
        <begin position="639"/>
        <end position="649"/>
    </location>
</feature>
<reference evidence="18" key="1">
    <citation type="submission" date="2016-04" db="UniProtKB">
        <authorList>
            <consortium name="WormBaseParasite"/>
        </authorList>
    </citation>
    <scope>IDENTIFICATION</scope>
</reference>
<dbReference type="AlphaFoldDB" id="A0A158PP65"/>
<evidence type="ECO:0000256" key="1">
    <source>
        <dbReference type="ARBA" id="ARBA00004141"/>
    </source>
</evidence>
<evidence type="ECO:0000256" key="3">
    <source>
        <dbReference type="ARBA" id="ARBA00022448"/>
    </source>
</evidence>
<evidence type="ECO:0000256" key="13">
    <source>
        <dbReference type="RuleBase" id="RU000679"/>
    </source>
</evidence>
<evidence type="ECO:0000256" key="4">
    <source>
        <dbReference type="ARBA" id="ARBA00022461"/>
    </source>
</evidence>
<accession>A0A158PP65</accession>
<comment type="subcellular location">
    <subcellularLocation>
        <location evidence="1">Membrane</location>
        <topology evidence="1">Multi-pass membrane protein</topology>
    </subcellularLocation>
</comment>
<reference evidence="16 17" key="2">
    <citation type="submission" date="2018-11" db="EMBL/GenBank/DDBJ databases">
        <authorList>
            <consortium name="Pathogen Informatics"/>
        </authorList>
    </citation>
    <scope>NUCLEOTIDE SEQUENCE [LARGE SCALE GENOMIC DNA]</scope>
</reference>
<keyword evidence="6 15" id="KW-1133">Transmembrane helix</keyword>
<evidence type="ECO:0000313" key="17">
    <source>
        <dbReference type="Proteomes" id="UP000267096"/>
    </source>
</evidence>
<keyword evidence="3 13" id="KW-0813">Transport</keyword>
<evidence type="ECO:0000256" key="12">
    <source>
        <dbReference type="ARBA" id="ARBA00023303"/>
    </source>
</evidence>